<dbReference type="SUPFAM" id="SSF56672">
    <property type="entry name" value="DNA/RNA polymerases"/>
    <property type="match status" value="1"/>
</dbReference>
<dbReference type="AlphaFoldDB" id="W5NMD9"/>
<feature type="domain" description="Reverse transcriptase/retrotransposon-derived protein RNase H-like" evidence="4">
    <location>
        <begin position="220"/>
        <end position="290"/>
    </location>
</feature>
<dbReference type="GO" id="GO:0004523">
    <property type="term" value="F:RNA-DNA hybrid ribonuclease activity"/>
    <property type="evidence" value="ECO:0007669"/>
    <property type="project" value="UniProtKB-EC"/>
</dbReference>
<dbReference type="Ensembl" id="ENSLOCT00000021835.1">
    <property type="protein sequence ID" value="ENSLOCP00000021798.1"/>
    <property type="gene ID" value="ENSLOCG00000017693.1"/>
</dbReference>
<reference evidence="5" key="3">
    <citation type="submission" date="2025-09" db="UniProtKB">
        <authorList>
            <consortium name="Ensembl"/>
        </authorList>
    </citation>
    <scope>IDENTIFICATION</scope>
</reference>
<evidence type="ECO:0000313" key="5">
    <source>
        <dbReference type="Ensembl" id="ENSLOCP00000021798.1"/>
    </source>
</evidence>
<keyword evidence="6" id="KW-1185">Reference proteome</keyword>
<comment type="similarity">
    <text evidence="1">Belongs to the beta type-B retroviral polymerase family. HERV class-II K(HML-2) pol subfamily.</text>
</comment>
<dbReference type="GeneTree" id="ENSGT01120000273042"/>
<evidence type="ECO:0000256" key="1">
    <source>
        <dbReference type="ARBA" id="ARBA00010879"/>
    </source>
</evidence>
<dbReference type="STRING" id="7918.ENSLOCP00000021798"/>
<dbReference type="InterPro" id="IPR043128">
    <property type="entry name" value="Rev_trsase/Diguanyl_cyclase"/>
</dbReference>
<dbReference type="InterPro" id="IPR000477">
    <property type="entry name" value="RT_dom"/>
</dbReference>
<dbReference type="Gene3D" id="3.30.70.270">
    <property type="match status" value="2"/>
</dbReference>
<dbReference type="InterPro" id="IPR041577">
    <property type="entry name" value="RT_RNaseH_2"/>
</dbReference>
<dbReference type="Gene3D" id="3.10.10.10">
    <property type="entry name" value="HIV Type 1 Reverse Transcriptase, subunit A, domain 1"/>
    <property type="match status" value="1"/>
</dbReference>
<name>W5NMD9_LEPOC</name>
<dbReference type="eggNOG" id="KOG0017">
    <property type="taxonomic scope" value="Eukaryota"/>
</dbReference>
<evidence type="ECO:0000313" key="6">
    <source>
        <dbReference type="Proteomes" id="UP000018468"/>
    </source>
</evidence>
<dbReference type="Proteomes" id="UP000018468">
    <property type="component" value="Unassembled WGS sequence"/>
</dbReference>
<feature type="domain" description="Reverse transcriptase" evidence="3">
    <location>
        <begin position="27"/>
        <end position="151"/>
    </location>
</feature>
<dbReference type="Pfam" id="PF00078">
    <property type="entry name" value="RVT_1"/>
    <property type="match status" value="1"/>
</dbReference>
<dbReference type="EC" id="3.1.26.4" evidence="2"/>
<dbReference type="PANTHER" id="PTHR33064:SF37">
    <property type="entry name" value="RIBONUCLEASE H"/>
    <property type="match status" value="1"/>
</dbReference>
<dbReference type="Gene3D" id="3.10.20.370">
    <property type="match status" value="1"/>
</dbReference>
<dbReference type="InterPro" id="IPR043502">
    <property type="entry name" value="DNA/RNA_pol_sf"/>
</dbReference>
<sequence>MGNLGTVNACSKCRHPCSGSSGPQPHHHSFFYPRGLKVFSVIDLANVFCSVPVHPESKFWLVFTFKGKKYTRTRMPQGYTEAPTIFSSTLQACFSGFSFKHGSTLVQYVGNLLVCILDTRDLLIFLSETGNKASLFKAQLVKECVRYLGHDISANSRSIGTEQVAAIQKIPKPRMKKEIMSFLGCTGYCRSWIPVYARLAQPLSDVTHASGLTMIDHLTWTPDGEKSFVNLKTALMLAPALGLSDMTKGFTLTVDEKHGFYSAVLFQAHSDCFKPVAYYSQCLTSVARGLPACLCAVAA</sequence>
<proteinExistence type="inferred from homology"/>
<dbReference type="HOGENOM" id="CLU_932362_0_0_1"/>
<dbReference type="InterPro" id="IPR051320">
    <property type="entry name" value="Viral_Replic_Matur_Polypro"/>
</dbReference>
<evidence type="ECO:0000256" key="2">
    <source>
        <dbReference type="ARBA" id="ARBA00012180"/>
    </source>
</evidence>
<dbReference type="InParanoid" id="W5NMD9"/>
<dbReference type="PANTHER" id="PTHR33064">
    <property type="entry name" value="POL PROTEIN"/>
    <property type="match status" value="1"/>
</dbReference>
<protein>
    <recommendedName>
        <fullName evidence="2">ribonuclease H</fullName>
        <ecNumber evidence="2">3.1.26.4</ecNumber>
    </recommendedName>
</protein>
<reference evidence="5" key="2">
    <citation type="submission" date="2025-08" db="UniProtKB">
        <authorList>
            <consortium name="Ensembl"/>
        </authorList>
    </citation>
    <scope>IDENTIFICATION</scope>
</reference>
<dbReference type="Pfam" id="PF17919">
    <property type="entry name" value="RT_RNaseH_2"/>
    <property type="match status" value="1"/>
</dbReference>
<reference evidence="6" key="1">
    <citation type="submission" date="2011-12" db="EMBL/GenBank/DDBJ databases">
        <title>The Draft Genome of Lepisosteus oculatus.</title>
        <authorList>
            <consortium name="The Broad Institute Genome Assembly &amp; Analysis Group"/>
            <consortium name="Computational R&amp;D Group"/>
            <consortium name="and Sequencing Platform"/>
            <person name="Di Palma F."/>
            <person name="Alfoldi J."/>
            <person name="Johnson J."/>
            <person name="Berlin A."/>
            <person name="Gnerre S."/>
            <person name="Jaffe D."/>
            <person name="MacCallum I."/>
            <person name="Young S."/>
            <person name="Walker B.J."/>
            <person name="Lander E.S."/>
            <person name="Lindblad-Toh K."/>
        </authorList>
    </citation>
    <scope>NUCLEOTIDE SEQUENCE [LARGE SCALE GENOMIC DNA]</scope>
</reference>
<dbReference type="OMA" id="EWNNERE"/>
<accession>W5NMD9</accession>
<dbReference type="Bgee" id="ENSLOCG00000017693">
    <property type="expression patterns" value="Expressed in testis and 4 other cell types or tissues"/>
</dbReference>
<organism evidence="5 6">
    <name type="scientific">Lepisosteus oculatus</name>
    <name type="common">Spotted gar</name>
    <dbReference type="NCBI Taxonomy" id="7918"/>
    <lineage>
        <taxon>Eukaryota</taxon>
        <taxon>Metazoa</taxon>
        <taxon>Chordata</taxon>
        <taxon>Craniata</taxon>
        <taxon>Vertebrata</taxon>
        <taxon>Euteleostomi</taxon>
        <taxon>Actinopterygii</taxon>
        <taxon>Neopterygii</taxon>
        <taxon>Holostei</taxon>
        <taxon>Semionotiformes</taxon>
        <taxon>Lepisosteidae</taxon>
        <taxon>Lepisosteus</taxon>
    </lineage>
</organism>
<evidence type="ECO:0000259" key="3">
    <source>
        <dbReference type="Pfam" id="PF00078"/>
    </source>
</evidence>
<evidence type="ECO:0000259" key="4">
    <source>
        <dbReference type="Pfam" id="PF17919"/>
    </source>
</evidence>